<dbReference type="PATRIC" id="fig|1656095.3.peg.4402"/>
<dbReference type="AlphaFoldDB" id="A0A0J8VPW6"/>
<name>A0A0J8VPW6_9ENTR</name>
<proteinExistence type="predicted"/>
<keyword evidence="2" id="KW-1185">Reference proteome</keyword>
<evidence type="ECO:0000313" key="1">
    <source>
        <dbReference type="EMBL" id="KMV35007.1"/>
    </source>
</evidence>
<dbReference type="Proteomes" id="UP000037315">
    <property type="component" value="Unassembled WGS sequence"/>
</dbReference>
<sequence>MKLGDSQIVLRYRKLPALIMPVLDVEFYDKKGKRYSLRYNLPPDTAERTGRRVSLLLYLLDKRFIQNTMTDSGE</sequence>
<comment type="caution">
    <text evidence="1">The sequence shown here is derived from an EMBL/GenBank/DDBJ whole genome shotgun (WGS) entry which is preliminary data.</text>
</comment>
<gene>
    <name evidence="1" type="ORF">ACH50_08910</name>
</gene>
<evidence type="ECO:0000313" key="2">
    <source>
        <dbReference type="Proteomes" id="UP000037315"/>
    </source>
</evidence>
<accession>A0A0J8VPW6</accession>
<dbReference type="EMBL" id="LFEJ01000013">
    <property type="protein sequence ID" value="KMV35007.1"/>
    <property type="molecule type" value="Genomic_DNA"/>
</dbReference>
<organism evidence="1 2">
    <name type="scientific">Franconibacter pulveris</name>
    <dbReference type="NCBI Taxonomy" id="435910"/>
    <lineage>
        <taxon>Bacteria</taxon>
        <taxon>Pseudomonadati</taxon>
        <taxon>Pseudomonadota</taxon>
        <taxon>Gammaproteobacteria</taxon>
        <taxon>Enterobacterales</taxon>
        <taxon>Enterobacteriaceae</taxon>
        <taxon>Franconibacter</taxon>
    </lineage>
</organism>
<dbReference type="OrthoDB" id="6546387at2"/>
<reference evidence="1 2" key="1">
    <citation type="submission" date="2015-06" db="EMBL/GenBank/DDBJ databases">
        <title>Genome sequencing of Cronobacter sp. strain DJ34 isolated from petroleum contaminated sludge of Duliajan Oil Fields, Assam, India.</title>
        <authorList>
            <person name="Pal S."/>
            <person name="Banerjee T.D."/>
            <person name="Roy A."/>
            <person name="Sar P."/>
            <person name="Kazy S.K."/>
        </authorList>
    </citation>
    <scope>NUCLEOTIDE SEQUENCE [LARGE SCALE GENOMIC DNA]</scope>
    <source>
        <strain evidence="1 2">DJ34</strain>
    </source>
</reference>
<protein>
    <submittedName>
        <fullName evidence="1">Uncharacterized protein</fullName>
    </submittedName>
</protein>